<dbReference type="InterPro" id="IPR027820">
    <property type="entry name" value="PpnN_N"/>
</dbReference>
<evidence type="ECO:0000259" key="5">
    <source>
        <dbReference type="Pfam" id="PF14793"/>
    </source>
</evidence>
<dbReference type="GO" id="GO:0005829">
    <property type="term" value="C:cytosol"/>
    <property type="evidence" value="ECO:0007669"/>
    <property type="project" value="TreeGrafter"/>
</dbReference>
<protein>
    <recommendedName>
        <fullName evidence="3">AMP nucleosidase</fullName>
        <ecNumber evidence="2">3.2.2.4</ecNumber>
    </recommendedName>
    <alternativeName>
        <fullName evidence="3">AMP nucleosidase</fullName>
    </alternativeName>
</protein>
<comment type="catalytic activity">
    <reaction evidence="1">
        <text>AMP + H2O = D-ribose 5-phosphate + adenine</text>
        <dbReference type="Rhea" id="RHEA:20129"/>
        <dbReference type="ChEBI" id="CHEBI:15377"/>
        <dbReference type="ChEBI" id="CHEBI:16708"/>
        <dbReference type="ChEBI" id="CHEBI:78346"/>
        <dbReference type="ChEBI" id="CHEBI:456215"/>
        <dbReference type="EC" id="3.2.2.4"/>
    </reaction>
</comment>
<evidence type="ECO:0000313" key="7">
    <source>
        <dbReference type="Proteomes" id="UP000032266"/>
    </source>
</evidence>
<dbReference type="Pfam" id="PF11892">
    <property type="entry name" value="PpnN_C"/>
    <property type="match status" value="1"/>
</dbReference>
<dbReference type="InterPro" id="IPR021826">
    <property type="entry name" value="PpnN_C"/>
</dbReference>
<feature type="domain" description="Pyrimidine/purine nucleotide 5'-monophosphate nucleosidase C-terminal" evidence="4">
    <location>
        <begin position="338"/>
        <end position="456"/>
    </location>
</feature>
<dbReference type="NCBIfam" id="NF038390">
    <property type="entry name" value="Nsidase_PpnN"/>
    <property type="match status" value="1"/>
</dbReference>
<dbReference type="KEGG" id="gsn:YC6258_00881"/>
<dbReference type="Pfam" id="PF14793">
    <property type="entry name" value="DUF4478"/>
    <property type="match status" value="1"/>
</dbReference>
<dbReference type="InterPro" id="IPR037153">
    <property type="entry name" value="PpnN-like_sf"/>
</dbReference>
<dbReference type="RefSeq" id="WP_044615874.1">
    <property type="nucleotide sequence ID" value="NZ_CP007142.1"/>
</dbReference>
<dbReference type="Gene3D" id="3.40.50.450">
    <property type="match status" value="1"/>
</dbReference>
<dbReference type="EC" id="3.2.2.4" evidence="2"/>
<evidence type="ECO:0000313" key="6">
    <source>
        <dbReference type="EMBL" id="AJQ92931.1"/>
    </source>
</evidence>
<proteinExistence type="predicted"/>
<evidence type="ECO:0000256" key="1">
    <source>
        <dbReference type="ARBA" id="ARBA00000274"/>
    </source>
</evidence>
<dbReference type="Gene3D" id="3.30.1850.10">
    <property type="entry name" value="MoCo carrier protein-like"/>
    <property type="match status" value="1"/>
</dbReference>
<dbReference type="Proteomes" id="UP000032266">
    <property type="component" value="Chromosome"/>
</dbReference>
<gene>
    <name evidence="6" type="ORF">YC6258_00881</name>
</gene>
<dbReference type="PANTHER" id="PTHR43393:SF1">
    <property type="entry name" value="PYRIMIDINE_PURINE NUCLEOTIDE 5'-MONOPHOSPHATE NUCLEOSIDASE"/>
    <property type="match status" value="1"/>
</dbReference>
<dbReference type="EMBL" id="CP007142">
    <property type="protein sequence ID" value="AJQ92931.1"/>
    <property type="molecule type" value="Genomic_DNA"/>
</dbReference>
<dbReference type="Pfam" id="PF03641">
    <property type="entry name" value="Lysine_decarbox"/>
    <property type="match status" value="1"/>
</dbReference>
<dbReference type="InterPro" id="IPR052341">
    <property type="entry name" value="LOG_family_nucleotidases"/>
</dbReference>
<dbReference type="PANTHER" id="PTHR43393">
    <property type="entry name" value="CYTOKININ RIBOSIDE 5'-MONOPHOSPHATE PHOSPHORIBOHYDROLASE"/>
    <property type="match status" value="1"/>
</dbReference>
<name>A0A0C5VFH6_9GAMM</name>
<evidence type="ECO:0000256" key="3">
    <source>
        <dbReference type="ARBA" id="ARBA00031983"/>
    </source>
</evidence>
<dbReference type="SUPFAM" id="SSF102405">
    <property type="entry name" value="MCP/YpsA-like"/>
    <property type="match status" value="1"/>
</dbReference>
<dbReference type="STRING" id="1445510.YC6258_00881"/>
<dbReference type="FunFam" id="3.40.50.450:FF:000007">
    <property type="entry name" value="LOG family protein ygdH"/>
    <property type="match status" value="1"/>
</dbReference>
<organism evidence="6 7">
    <name type="scientific">Gynuella sunshinyii YC6258</name>
    <dbReference type="NCBI Taxonomy" id="1445510"/>
    <lineage>
        <taxon>Bacteria</taxon>
        <taxon>Pseudomonadati</taxon>
        <taxon>Pseudomonadota</taxon>
        <taxon>Gammaproteobacteria</taxon>
        <taxon>Oceanospirillales</taxon>
        <taxon>Saccharospirillaceae</taxon>
        <taxon>Gynuella</taxon>
    </lineage>
</organism>
<evidence type="ECO:0000259" key="4">
    <source>
        <dbReference type="Pfam" id="PF11892"/>
    </source>
</evidence>
<dbReference type="AlphaFoldDB" id="A0A0C5VFH6"/>
<sequence length="458" mass="51151">MSQTTRAVKSASLSPRGSLEILSQQEVAKVRTTGQNGMHELFRRCALAILNTGSDVDNAKTLLEAYPNFDIELEQQDRGIKLIVKNAPAEAFVDDDMIASTREMLFSALRDIVYSQSGIDTHVENLKSGKDITEYVFRFLRNARAFAPGREPNLVVCWGGHSINNREYKYTKNVGHELGLRGMNICTGCGPGAMKGPMKGAIIAHAKQRVQGGRYLGVTEPGIIAAEAPNPIVNELVIMPDIEKRLEAFVRVGHGIVIFPGGAGTAEELLYILGILLHPENVSIPFPLILTGPKESENYFQELHEFINTTLGFEAQQKYKIIIDNPAQVAREMAQGLHDVREFRIKMADAFHFNWLLTIDKAFQQPFEPSHENMAKLELSHKLPVHTLAANLRRAFSGIVAGNVKEQGIRTIEEKGPFEINGDPRIMEPLDRLLQAFVEQHRMKLPGSKYEPCYRLKK</sequence>
<dbReference type="InterPro" id="IPR031100">
    <property type="entry name" value="LOG_fam"/>
</dbReference>
<dbReference type="GO" id="GO:0008714">
    <property type="term" value="F:AMP nucleosidase activity"/>
    <property type="evidence" value="ECO:0007669"/>
    <property type="project" value="UniProtKB-EC"/>
</dbReference>
<dbReference type="InterPro" id="IPR049788">
    <property type="entry name" value="PpnN"/>
</dbReference>
<dbReference type="PATRIC" id="fig|1445510.3.peg.865"/>
<dbReference type="OrthoDB" id="9801098at2"/>
<evidence type="ECO:0000256" key="2">
    <source>
        <dbReference type="ARBA" id="ARBA00011985"/>
    </source>
</evidence>
<keyword evidence="7" id="KW-1185">Reference proteome</keyword>
<reference evidence="6 7" key="1">
    <citation type="submission" date="2014-01" db="EMBL/GenBank/DDBJ databases">
        <title>Full genme sequencing of cellulolytic bacterium Gynuella sunshinyii YC6258T gen. nov., sp. nov.</title>
        <authorList>
            <person name="Khan H."/>
            <person name="Chung E.J."/>
            <person name="Chung Y.R."/>
        </authorList>
    </citation>
    <scope>NUCLEOTIDE SEQUENCE [LARGE SCALE GENOMIC DNA]</scope>
    <source>
        <strain evidence="6 7">YC6258</strain>
    </source>
</reference>
<accession>A0A0C5VFH6</accession>
<dbReference type="HOGENOM" id="CLU_047550_0_0_6"/>
<feature type="domain" description="Pyrimidine/purine nucleotide 5'-monophosphate nucleosidase N-terminal" evidence="5">
    <location>
        <begin position="12"/>
        <end position="116"/>
    </location>
</feature>